<feature type="domain" description="2Fe-2S ferredoxin-type" evidence="6">
    <location>
        <begin position="2"/>
        <end position="78"/>
    </location>
</feature>
<dbReference type="SUPFAM" id="SSF54292">
    <property type="entry name" value="2Fe-2S ferredoxin-like"/>
    <property type="match status" value="1"/>
</dbReference>
<gene>
    <name evidence="7" type="primary">coxS_1</name>
    <name evidence="7" type="ORF">LMG23992_01875</name>
</gene>
<evidence type="ECO:0000259" key="6">
    <source>
        <dbReference type="PROSITE" id="PS51085"/>
    </source>
</evidence>
<evidence type="ECO:0000256" key="4">
    <source>
        <dbReference type="ARBA" id="ARBA00023004"/>
    </source>
</evidence>
<comment type="caution">
    <text evidence="7">The sequence shown here is derived from an EMBL/GenBank/DDBJ whole genome shotgun (WGS) entry which is preliminary data.</text>
</comment>
<evidence type="ECO:0000313" key="7">
    <source>
        <dbReference type="EMBL" id="CAG9170912.1"/>
    </source>
</evidence>
<proteinExistence type="predicted"/>
<evidence type="ECO:0000313" key="8">
    <source>
        <dbReference type="Proteomes" id="UP000727654"/>
    </source>
</evidence>
<dbReference type="PANTHER" id="PTHR44379:SF5">
    <property type="entry name" value="OXIDOREDUCTASE WITH IRON-SULFUR SUBUNIT"/>
    <property type="match status" value="1"/>
</dbReference>
<keyword evidence="1" id="KW-0001">2Fe-2S</keyword>
<keyword evidence="4" id="KW-0408">Iron</keyword>
<keyword evidence="5" id="KW-0411">Iron-sulfur</keyword>
<evidence type="ECO:0000256" key="5">
    <source>
        <dbReference type="ARBA" id="ARBA00023014"/>
    </source>
</evidence>
<dbReference type="Gene3D" id="3.10.20.30">
    <property type="match status" value="1"/>
</dbReference>
<reference evidence="7 8" key="1">
    <citation type="submission" date="2021-08" db="EMBL/GenBank/DDBJ databases">
        <authorList>
            <person name="Peeters C."/>
        </authorList>
    </citation>
    <scope>NUCLEOTIDE SEQUENCE [LARGE SCALE GENOMIC DNA]</scope>
    <source>
        <strain evidence="7 8">LMG 23992</strain>
    </source>
</reference>
<evidence type="ECO:0000256" key="1">
    <source>
        <dbReference type="ARBA" id="ARBA00022714"/>
    </source>
</evidence>
<dbReference type="Proteomes" id="UP000727654">
    <property type="component" value="Unassembled WGS sequence"/>
</dbReference>
<dbReference type="CDD" id="cd00207">
    <property type="entry name" value="fer2"/>
    <property type="match status" value="1"/>
</dbReference>
<protein>
    <submittedName>
        <fullName evidence="7">Carbon monoxide dehydrogenase small chain</fullName>
        <ecNumber evidence="7">1.2.5.3</ecNumber>
    </submittedName>
</protein>
<keyword evidence="3 7" id="KW-0560">Oxidoreductase</keyword>
<dbReference type="InterPro" id="IPR036884">
    <property type="entry name" value="2Fe-2S-bd_dom_sf"/>
</dbReference>
<keyword evidence="8" id="KW-1185">Reference proteome</keyword>
<sequence>MADIELTVNGVAVRREVPDHTLLVEFLRETLQLTGTHVGCDTSQCGTCTVHLDGASVKSCTVIAAQASGGAVTTVEGLKPSEGKALHPVQEAFVQCHGLQCGFCTPGMIMSVDHFLRQSPDLRQESICHALEGNICRCTGYVNIIEAVRHAAAAMYPQATVTATEEGA</sequence>
<dbReference type="InterPro" id="IPR012675">
    <property type="entry name" value="Beta-grasp_dom_sf"/>
</dbReference>
<dbReference type="PANTHER" id="PTHR44379">
    <property type="entry name" value="OXIDOREDUCTASE WITH IRON-SULFUR SUBUNIT"/>
    <property type="match status" value="1"/>
</dbReference>
<dbReference type="InterPro" id="IPR002888">
    <property type="entry name" value="2Fe-2S-bd"/>
</dbReference>
<dbReference type="EC" id="1.2.5.3" evidence="7"/>
<dbReference type="PROSITE" id="PS51085">
    <property type="entry name" value="2FE2S_FER_2"/>
    <property type="match status" value="1"/>
</dbReference>
<keyword evidence="2" id="KW-0479">Metal-binding</keyword>
<evidence type="ECO:0000256" key="3">
    <source>
        <dbReference type="ARBA" id="ARBA00023002"/>
    </source>
</evidence>
<accession>A0ABN7YBY3</accession>
<dbReference type="InterPro" id="IPR036010">
    <property type="entry name" value="2Fe-2S_ferredoxin-like_sf"/>
</dbReference>
<evidence type="ECO:0000256" key="2">
    <source>
        <dbReference type="ARBA" id="ARBA00022723"/>
    </source>
</evidence>
<dbReference type="Pfam" id="PF00111">
    <property type="entry name" value="Fer2"/>
    <property type="match status" value="1"/>
</dbReference>
<dbReference type="InterPro" id="IPR001041">
    <property type="entry name" value="2Fe-2S_ferredoxin-type"/>
</dbReference>
<organism evidence="7 8">
    <name type="scientific">Cupriavidus laharis</name>
    <dbReference type="NCBI Taxonomy" id="151654"/>
    <lineage>
        <taxon>Bacteria</taxon>
        <taxon>Pseudomonadati</taxon>
        <taxon>Pseudomonadota</taxon>
        <taxon>Betaproteobacteria</taxon>
        <taxon>Burkholderiales</taxon>
        <taxon>Burkholderiaceae</taxon>
        <taxon>Cupriavidus</taxon>
    </lineage>
</organism>
<dbReference type="Gene3D" id="1.10.150.120">
    <property type="entry name" value="[2Fe-2S]-binding domain"/>
    <property type="match status" value="1"/>
</dbReference>
<dbReference type="GO" id="GO:0008805">
    <property type="term" value="F:carbon-monoxide oxygenase activity"/>
    <property type="evidence" value="ECO:0007669"/>
    <property type="project" value="UniProtKB-EC"/>
</dbReference>
<dbReference type="SUPFAM" id="SSF47741">
    <property type="entry name" value="CO dehydrogenase ISP C-domain like"/>
    <property type="match status" value="1"/>
</dbReference>
<dbReference type="RefSeq" id="WP_224079511.1">
    <property type="nucleotide sequence ID" value="NZ_CAJZAI010000003.1"/>
</dbReference>
<dbReference type="Pfam" id="PF01799">
    <property type="entry name" value="Fer2_2"/>
    <property type="match status" value="1"/>
</dbReference>
<dbReference type="EMBL" id="CAJZAI010000003">
    <property type="protein sequence ID" value="CAG9170912.1"/>
    <property type="molecule type" value="Genomic_DNA"/>
</dbReference>
<dbReference type="InterPro" id="IPR051452">
    <property type="entry name" value="Diverse_Oxidoreductases"/>
</dbReference>
<name>A0ABN7YBY3_9BURK</name>